<dbReference type="EMBL" id="JYDH01004177">
    <property type="protein sequence ID" value="KRY04631.1"/>
    <property type="molecule type" value="Genomic_DNA"/>
</dbReference>
<dbReference type="OrthoDB" id="5928990at2759"/>
<evidence type="ECO:0000313" key="1">
    <source>
        <dbReference type="EMBL" id="KRY04631.1"/>
    </source>
</evidence>
<dbReference type="AlphaFoldDB" id="A0A0V0YWF2"/>
<sequence>MNKKTANRGGFTRSRFSLIGLCPRYFIRPSNLCRIGFPCLIAHCD</sequence>
<dbReference type="Proteomes" id="UP000054776">
    <property type="component" value="Unassembled WGS sequence"/>
</dbReference>
<evidence type="ECO:0000313" key="2">
    <source>
        <dbReference type="Proteomes" id="UP000054776"/>
    </source>
</evidence>
<dbReference type="InParanoid" id="A0A0V0YWF2"/>
<keyword evidence="2" id="KW-1185">Reference proteome</keyword>
<protein>
    <submittedName>
        <fullName evidence="1">Uncharacterized protein</fullName>
    </submittedName>
</protein>
<organism evidence="1 2">
    <name type="scientific">Trichinella spiralis</name>
    <name type="common">Trichina worm</name>
    <dbReference type="NCBI Taxonomy" id="6334"/>
    <lineage>
        <taxon>Eukaryota</taxon>
        <taxon>Metazoa</taxon>
        <taxon>Ecdysozoa</taxon>
        <taxon>Nematoda</taxon>
        <taxon>Enoplea</taxon>
        <taxon>Dorylaimia</taxon>
        <taxon>Trichinellida</taxon>
        <taxon>Trichinellidae</taxon>
        <taxon>Trichinella</taxon>
    </lineage>
</organism>
<gene>
    <name evidence="1" type="ORF">T01_2069</name>
</gene>
<proteinExistence type="predicted"/>
<name>A0A0V0YWF2_TRISP</name>
<reference evidence="1 2" key="1">
    <citation type="submission" date="2015-01" db="EMBL/GenBank/DDBJ databases">
        <title>Evolution of Trichinella species and genotypes.</title>
        <authorList>
            <person name="Korhonen P.K."/>
            <person name="Edoardo P."/>
            <person name="Giuseppe L.R."/>
            <person name="Gasser R.B."/>
        </authorList>
    </citation>
    <scope>NUCLEOTIDE SEQUENCE [LARGE SCALE GENOMIC DNA]</scope>
    <source>
        <strain evidence="1">ISS3</strain>
    </source>
</reference>
<comment type="caution">
    <text evidence="1">The sequence shown here is derived from an EMBL/GenBank/DDBJ whole genome shotgun (WGS) entry which is preliminary data.</text>
</comment>
<accession>A0A0V0YWF2</accession>